<feature type="region of interest" description="Disordered" evidence="1">
    <location>
        <begin position="1"/>
        <end position="34"/>
    </location>
</feature>
<dbReference type="Proteomes" id="UP001049176">
    <property type="component" value="Chromosome 7"/>
</dbReference>
<dbReference type="Pfam" id="PF18759">
    <property type="entry name" value="Plavaka"/>
    <property type="match status" value="1"/>
</dbReference>
<accession>A0A9P7UPD5</accession>
<dbReference type="InterPro" id="IPR041078">
    <property type="entry name" value="Plavaka"/>
</dbReference>
<protein>
    <submittedName>
        <fullName evidence="2">Uncharacterized protein</fullName>
    </submittedName>
</protein>
<dbReference type="RefSeq" id="XP_043005618.1">
    <property type="nucleotide sequence ID" value="XM_043155836.1"/>
</dbReference>
<organism evidence="2 3">
    <name type="scientific">Marasmius oreades</name>
    <name type="common">fairy-ring Marasmius</name>
    <dbReference type="NCBI Taxonomy" id="181124"/>
    <lineage>
        <taxon>Eukaryota</taxon>
        <taxon>Fungi</taxon>
        <taxon>Dikarya</taxon>
        <taxon>Basidiomycota</taxon>
        <taxon>Agaricomycotina</taxon>
        <taxon>Agaricomycetes</taxon>
        <taxon>Agaricomycetidae</taxon>
        <taxon>Agaricales</taxon>
        <taxon>Marasmiineae</taxon>
        <taxon>Marasmiaceae</taxon>
        <taxon>Marasmius</taxon>
    </lineage>
</organism>
<dbReference type="AlphaFoldDB" id="A0A9P7UPD5"/>
<proteinExistence type="predicted"/>
<dbReference type="EMBL" id="CM032187">
    <property type="protein sequence ID" value="KAG7089148.1"/>
    <property type="molecule type" value="Genomic_DNA"/>
</dbReference>
<feature type="region of interest" description="Disordered" evidence="1">
    <location>
        <begin position="65"/>
        <end position="96"/>
    </location>
</feature>
<dbReference type="GeneID" id="66079929"/>
<evidence type="ECO:0000256" key="1">
    <source>
        <dbReference type="SAM" id="MobiDB-lite"/>
    </source>
</evidence>
<dbReference type="KEGG" id="more:E1B28_010854"/>
<sequence length="325" mass="36490">MLAPPPSPPPVRPSGLPERKRQLPTPFRHHDPLPEAVPATTAAVTICNKFGLYCKYQHRPSYNPDSSVPFDDLANQHPHSDEQVEQQNVEETNNSSPPWPFNSMAVHQLMSWMNTGSSAKTYGELDRLANIISSPDFDANDLIGFSAKRESQRLDTAKSEDCSGAFINGFTKTSVDIEVPSGQKGVPLQKFTVQNLLYRDLLDTIKLAFSHPLSLKFHLSPFKLFHVSDEQAEPMRVYSELYNSDSFIKEHDKVQRADLPSEETECKRECVVAAMMFWSDATQLANFGDAKLWPIYLFFGNLLKYISAQPRSGACHHIAYISSVS</sequence>
<feature type="compositionally biased region" description="Pro residues" evidence="1">
    <location>
        <begin position="1"/>
        <end position="12"/>
    </location>
</feature>
<evidence type="ECO:0000313" key="2">
    <source>
        <dbReference type="EMBL" id="KAG7089148.1"/>
    </source>
</evidence>
<feature type="compositionally biased region" description="Low complexity" evidence="1">
    <location>
        <begin position="85"/>
        <end position="94"/>
    </location>
</feature>
<keyword evidence="3" id="KW-1185">Reference proteome</keyword>
<evidence type="ECO:0000313" key="3">
    <source>
        <dbReference type="Proteomes" id="UP001049176"/>
    </source>
</evidence>
<name>A0A9P7UPD5_9AGAR</name>
<gene>
    <name evidence="2" type="ORF">E1B28_010854</name>
</gene>
<comment type="caution">
    <text evidence="2">The sequence shown here is derived from an EMBL/GenBank/DDBJ whole genome shotgun (WGS) entry which is preliminary data.</text>
</comment>
<dbReference type="OrthoDB" id="3208495at2759"/>
<reference evidence="2" key="1">
    <citation type="journal article" date="2021" name="Genome Biol. Evol.">
        <title>The assembled and annotated genome of the fairy-ring fungus Marasmius oreades.</title>
        <authorList>
            <person name="Hiltunen M."/>
            <person name="Ament-Velasquez S.L."/>
            <person name="Johannesson H."/>
        </authorList>
    </citation>
    <scope>NUCLEOTIDE SEQUENCE</scope>
    <source>
        <strain evidence="2">03SP1</strain>
    </source>
</reference>